<dbReference type="EMBL" id="CP012677">
    <property type="protein sequence ID" value="ALE91177.1"/>
    <property type="molecule type" value="Genomic_DNA"/>
</dbReference>
<dbReference type="AlphaFoldDB" id="A0A0M4QW89"/>
<evidence type="ECO:0000259" key="1">
    <source>
        <dbReference type="PROSITE" id="PS51725"/>
    </source>
</evidence>
<dbReference type="OrthoDB" id="3695636at2"/>
<accession>A0A0M4QW89</accession>
<dbReference type="InterPro" id="IPR007138">
    <property type="entry name" value="ABM_dom"/>
</dbReference>
<evidence type="ECO:0000313" key="3">
    <source>
        <dbReference type="Proteomes" id="UP000062833"/>
    </source>
</evidence>
<dbReference type="KEGG" id="aaq:AOC05_00365"/>
<sequence>MSKQFYQVIAHYQAIPEKSDEVAANLAQLAEASRNEPDNLSYTVSRALDNPHHFVIIESYGSKAGFAAHRESDHFQQIGVARIIPALEDRTVTAFYGDGSLD</sequence>
<name>A0A0M4QW89_9MICC</name>
<gene>
    <name evidence="2" type="ORF">AOC05_00365</name>
</gene>
<dbReference type="Pfam" id="PF03992">
    <property type="entry name" value="ABM"/>
    <property type="match status" value="1"/>
</dbReference>
<dbReference type="Gene3D" id="3.30.70.100">
    <property type="match status" value="1"/>
</dbReference>
<evidence type="ECO:0000313" key="2">
    <source>
        <dbReference type="EMBL" id="ALE91177.1"/>
    </source>
</evidence>
<dbReference type="PANTHER" id="PTHR33336">
    <property type="entry name" value="QUINOL MONOOXYGENASE YGIN-RELATED"/>
    <property type="match status" value="1"/>
</dbReference>
<dbReference type="InterPro" id="IPR011008">
    <property type="entry name" value="Dimeric_a/b-barrel"/>
</dbReference>
<dbReference type="PATRIC" id="fig|656366.3.peg.74"/>
<dbReference type="Proteomes" id="UP000062833">
    <property type="component" value="Chromosome"/>
</dbReference>
<keyword evidence="3" id="KW-1185">Reference proteome</keyword>
<dbReference type="RefSeq" id="WP_062004688.1">
    <property type="nucleotide sequence ID" value="NZ_CP012677.1"/>
</dbReference>
<protein>
    <recommendedName>
        <fullName evidence="1">ABM domain-containing protein</fullName>
    </recommendedName>
</protein>
<dbReference type="PROSITE" id="PS51725">
    <property type="entry name" value="ABM"/>
    <property type="match status" value="1"/>
</dbReference>
<dbReference type="PANTHER" id="PTHR33336:SF15">
    <property type="entry name" value="ABM DOMAIN-CONTAINING PROTEIN"/>
    <property type="match status" value="1"/>
</dbReference>
<dbReference type="SUPFAM" id="SSF54909">
    <property type="entry name" value="Dimeric alpha+beta barrel"/>
    <property type="match status" value="1"/>
</dbReference>
<dbReference type="InterPro" id="IPR050744">
    <property type="entry name" value="AI-2_Isomerase_LsrG"/>
</dbReference>
<dbReference type="GO" id="GO:0003824">
    <property type="term" value="F:catalytic activity"/>
    <property type="evidence" value="ECO:0007669"/>
    <property type="project" value="TreeGrafter"/>
</dbReference>
<organism evidence="2 3">
    <name type="scientific">Arthrobacter alpinus</name>
    <dbReference type="NCBI Taxonomy" id="656366"/>
    <lineage>
        <taxon>Bacteria</taxon>
        <taxon>Bacillati</taxon>
        <taxon>Actinomycetota</taxon>
        <taxon>Actinomycetes</taxon>
        <taxon>Micrococcales</taxon>
        <taxon>Micrococcaceae</taxon>
        <taxon>Arthrobacter</taxon>
    </lineage>
</organism>
<reference evidence="3" key="1">
    <citation type="submission" date="2015-09" db="EMBL/GenBank/DDBJ databases">
        <title>Complete genome of Arthrobacter alpinus strain R3.8.</title>
        <authorList>
            <person name="See-Too W.S."/>
            <person name="Chan K.G."/>
        </authorList>
    </citation>
    <scope>NUCLEOTIDE SEQUENCE [LARGE SCALE GENOMIC DNA]</scope>
    <source>
        <strain evidence="3">R3.8</strain>
    </source>
</reference>
<feature type="domain" description="ABM" evidence="1">
    <location>
        <begin position="6"/>
        <end position="95"/>
    </location>
</feature>
<proteinExistence type="predicted"/>